<protein>
    <recommendedName>
        <fullName evidence="4">TIL domain-containing protein</fullName>
    </recommendedName>
</protein>
<dbReference type="SUPFAM" id="SSF57567">
    <property type="entry name" value="Serine protease inhibitors"/>
    <property type="match status" value="2"/>
</dbReference>
<dbReference type="PANTHER" id="PTHR23259">
    <property type="entry name" value="RIDDLE"/>
    <property type="match status" value="1"/>
</dbReference>
<dbReference type="InterPro" id="IPR036084">
    <property type="entry name" value="Ser_inhib-like_sf"/>
</dbReference>
<comment type="caution">
    <text evidence="5">The sequence shown here is derived from an EMBL/GenBank/DDBJ whole genome shotgun (WGS) entry which is preliminary data.</text>
</comment>
<dbReference type="CDD" id="cd19941">
    <property type="entry name" value="TIL"/>
    <property type="match status" value="2"/>
</dbReference>
<dbReference type="InterPro" id="IPR051368">
    <property type="entry name" value="SerProtInhib-TIL_Domain"/>
</dbReference>
<proteinExistence type="predicted"/>
<feature type="domain" description="TIL" evidence="4">
    <location>
        <begin position="148"/>
        <end position="209"/>
    </location>
</feature>
<dbReference type="Pfam" id="PF01826">
    <property type="entry name" value="TIL"/>
    <property type="match status" value="2"/>
</dbReference>
<keyword evidence="2" id="KW-1015">Disulfide bond</keyword>
<sequence>MRRCVVLLTVCYVGLAAELGLHDVSFSLSAHRGCGLNETLNDCVFECPPEKTCDTRKIYLLCLTGDNSCEPKCVCKEGYFRKTEDGECISDEDCELVIYKQTQALHVTTRGAGTMWRCTVLLSVCCVGLAVGEELLDDFSPFEDHMDCGPNETFNPCSRDCAPERTCDTRKIHPICLRYFVMPCVPKCLCKEGYYRKTDGGECIPEEMCGPACGEYEVYTECMNPCVNDSCAAMGSLKPNCTRPETCEPGCVCAEGAYRLYEYWPCVSKCYCHGMEDLPECRG</sequence>
<dbReference type="EMBL" id="JACEFF010000875">
    <property type="protein sequence ID" value="KAH9629164.1"/>
    <property type="molecule type" value="Genomic_DNA"/>
</dbReference>
<keyword evidence="3" id="KW-0732">Signal</keyword>
<feature type="chain" id="PRO_5037780381" description="TIL domain-containing protein" evidence="3">
    <location>
        <begin position="17"/>
        <end position="283"/>
    </location>
</feature>
<accession>A0A922S9F8</accession>
<evidence type="ECO:0000256" key="1">
    <source>
        <dbReference type="ARBA" id="ARBA00022690"/>
    </source>
</evidence>
<gene>
    <name evidence="5" type="ORF">HF086_014834</name>
</gene>
<organism evidence="5 6">
    <name type="scientific">Spodoptera exigua</name>
    <name type="common">Beet armyworm</name>
    <name type="synonym">Noctua fulgens</name>
    <dbReference type="NCBI Taxonomy" id="7107"/>
    <lineage>
        <taxon>Eukaryota</taxon>
        <taxon>Metazoa</taxon>
        <taxon>Ecdysozoa</taxon>
        <taxon>Arthropoda</taxon>
        <taxon>Hexapoda</taxon>
        <taxon>Insecta</taxon>
        <taxon>Pterygota</taxon>
        <taxon>Neoptera</taxon>
        <taxon>Endopterygota</taxon>
        <taxon>Lepidoptera</taxon>
        <taxon>Glossata</taxon>
        <taxon>Ditrysia</taxon>
        <taxon>Noctuoidea</taxon>
        <taxon>Noctuidae</taxon>
        <taxon>Amphipyrinae</taxon>
        <taxon>Spodoptera</taxon>
    </lineage>
</organism>
<keyword evidence="1" id="KW-0646">Protease inhibitor</keyword>
<dbReference type="PANTHER" id="PTHR23259:SF70">
    <property type="entry name" value="ACCESSORY GLAND PROTEIN ACP62F-RELATED"/>
    <property type="match status" value="1"/>
</dbReference>
<evidence type="ECO:0000256" key="3">
    <source>
        <dbReference type="SAM" id="SignalP"/>
    </source>
</evidence>
<dbReference type="GO" id="GO:0030414">
    <property type="term" value="F:peptidase inhibitor activity"/>
    <property type="evidence" value="ECO:0007669"/>
    <property type="project" value="UniProtKB-KW"/>
</dbReference>
<evidence type="ECO:0000313" key="6">
    <source>
        <dbReference type="Proteomes" id="UP000814243"/>
    </source>
</evidence>
<dbReference type="Gene3D" id="2.10.25.10">
    <property type="entry name" value="Laminin"/>
    <property type="match status" value="3"/>
</dbReference>
<name>A0A922S9F8_SPOEX</name>
<evidence type="ECO:0000259" key="4">
    <source>
        <dbReference type="Pfam" id="PF01826"/>
    </source>
</evidence>
<dbReference type="InterPro" id="IPR002919">
    <property type="entry name" value="TIL_dom"/>
</dbReference>
<feature type="signal peptide" evidence="3">
    <location>
        <begin position="1"/>
        <end position="16"/>
    </location>
</feature>
<evidence type="ECO:0000313" key="5">
    <source>
        <dbReference type="EMBL" id="KAH9629164.1"/>
    </source>
</evidence>
<feature type="domain" description="TIL" evidence="4">
    <location>
        <begin position="34"/>
        <end position="94"/>
    </location>
</feature>
<dbReference type="Proteomes" id="UP000814243">
    <property type="component" value="Unassembled WGS sequence"/>
</dbReference>
<evidence type="ECO:0000256" key="2">
    <source>
        <dbReference type="ARBA" id="ARBA00023157"/>
    </source>
</evidence>
<dbReference type="AlphaFoldDB" id="A0A922S9F8"/>
<reference evidence="5" key="1">
    <citation type="journal article" date="2021" name="G3 (Bethesda)">
        <title>Genome and transcriptome analysis of the beet armyworm Spodoptera exigua reveals targets for pest control. .</title>
        <authorList>
            <person name="Simon S."/>
            <person name="Breeschoten T."/>
            <person name="Jansen H.J."/>
            <person name="Dirks R.P."/>
            <person name="Schranz M.E."/>
            <person name="Ros V.I.D."/>
        </authorList>
    </citation>
    <scope>NUCLEOTIDE SEQUENCE</scope>
    <source>
        <strain evidence="5">TB_SE_WUR_2020</strain>
    </source>
</reference>